<gene>
    <name evidence="2" type="ORF">ACE3NQ_24065</name>
</gene>
<proteinExistence type="predicted"/>
<evidence type="ECO:0000313" key="3">
    <source>
        <dbReference type="Proteomes" id="UP001580407"/>
    </source>
</evidence>
<feature type="chain" id="PRO_5046122637" evidence="1">
    <location>
        <begin position="26"/>
        <end position="272"/>
    </location>
</feature>
<dbReference type="Proteomes" id="UP001580407">
    <property type="component" value="Unassembled WGS sequence"/>
</dbReference>
<comment type="caution">
    <text evidence="2">The sequence shown here is derived from an EMBL/GenBank/DDBJ whole genome shotgun (WGS) entry which is preliminary data.</text>
</comment>
<keyword evidence="3" id="KW-1185">Reference proteome</keyword>
<evidence type="ECO:0000256" key="1">
    <source>
        <dbReference type="SAM" id="SignalP"/>
    </source>
</evidence>
<feature type="signal peptide" evidence="1">
    <location>
        <begin position="1"/>
        <end position="25"/>
    </location>
</feature>
<keyword evidence="1" id="KW-0732">Signal</keyword>
<sequence>MKKKSFFTGLLSLFMLFGLLTPVSAETNSEVEEGLIPALPDAFISSESVLDAHLQEMGFSTTDLSNMPIDMKKEISSKDGKKVAAQELDTVVTVTDEEGNTVTDISVTAADATPTLSGYAVYSGTSNNGRELIYQVYATYNWNSSPFNFYTDNLAMAWQANATPTGTPGGQHSVDGGSGISTYVNHVDKEEVAGTSYKVDMKAGGTYTKQYGWGRQELRYPATADGTSTAIAVGYSHRILPGFTTGISLSFGYVGFSGNGKVDYTGRFTFVI</sequence>
<reference evidence="2 3" key="1">
    <citation type="submission" date="2024-09" db="EMBL/GenBank/DDBJ databases">
        <authorList>
            <person name="Ruan L."/>
        </authorList>
    </citation>
    <scope>NUCLEOTIDE SEQUENCE [LARGE SCALE GENOMIC DNA]</scope>
    <source>
        <strain evidence="2 3">D33</strain>
    </source>
</reference>
<accession>A0ABV5BEN3</accession>
<evidence type="ECO:0000313" key="2">
    <source>
        <dbReference type="EMBL" id="MFB5683995.1"/>
    </source>
</evidence>
<organism evidence="2 3">
    <name type="scientific">Paenibacillus terreus</name>
    <dbReference type="NCBI Taxonomy" id="1387834"/>
    <lineage>
        <taxon>Bacteria</taxon>
        <taxon>Bacillati</taxon>
        <taxon>Bacillota</taxon>
        <taxon>Bacilli</taxon>
        <taxon>Bacillales</taxon>
        <taxon>Paenibacillaceae</taxon>
        <taxon>Paenibacillus</taxon>
    </lineage>
</organism>
<name>A0ABV5BEN3_9BACL</name>
<dbReference type="RefSeq" id="WP_375527712.1">
    <property type="nucleotide sequence ID" value="NZ_JBHILM010000033.1"/>
</dbReference>
<protein>
    <submittedName>
        <fullName evidence="2">Uncharacterized protein</fullName>
    </submittedName>
</protein>
<dbReference type="EMBL" id="JBHILM010000033">
    <property type="protein sequence ID" value="MFB5683995.1"/>
    <property type="molecule type" value="Genomic_DNA"/>
</dbReference>